<evidence type="ECO:0000313" key="1">
    <source>
        <dbReference type="EMBL" id="GAW26650.1"/>
    </source>
</evidence>
<gene>
    <name evidence="1" type="ORF">SAMD00023353_4100100</name>
</gene>
<keyword evidence="2" id="KW-1185">Reference proteome</keyword>
<reference evidence="1" key="1">
    <citation type="submission" date="2016-03" db="EMBL/GenBank/DDBJ databases">
        <title>Draft genome sequence of Rosellinia necatrix.</title>
        <authorList>
            <person name="Kanematsu S."/>
        </authorList>
    </citation>
    <scope>NUCLEOTIDE SEQUENCE [LARGE SCALE GENOMIC DNA]</scope>
    <source>
        <strain evidence="1">W97</strain>
    </source>
</reference>
<name>A0A1S8AAB8_ROSNE</name>
<protein>
    <submittedName>
        <fullName evidence="1">Uncharacterized protein</fullName>
    </submittedName>
</protein>
<evidence type="ECO:0000313" key="2">
    <source>
        <dbReference type="Proteomes" id="UP000054516"/>
    </source>
</evidence>
<dbReference type="Proteomes" id="UP000054516">
    <property type="component" value="Unassembled WGS sequence"/>
</dbReference>
<dbReference type="AlphaFoldDB" id="A0A1S8AAB8"/>
<organism evidence="1">
    <name type="scientific">Rosellinia necatrix</name>
    <name type="common">White root-rot fungus</name>
    <dbReference type="NCBI Taxonomy" id="77044"/>
    <lineage>
        <taxon>Eukaryota</taxon>
        <taxon>Fungi</taxon>
        <taxon>Dikarya</taxon>
        <taxon>Ascomycota</taxon>
        <taxon>Pezizomycotina</taxon>
        <taxon>Sordariomycetes</taxon>
        <taxon>Xylariomycetidae</taxon>
        <taxon>Xylariales</taxon>
        <taxon>Xylariaceae</taxon>
        <taxon>Rosellinia</taxon>
    </lineage>
</organism>
<dbReference type="EMBL" id="DF977486">
    <property type="protein sequence ID" value="GAW26650.1"/>
    <property type="molecule type" value="Genomic_DNA"/>
</dbReference>
<sequence>MIKSVYDLVVLLDVVFKPESSFVFSPNRSWEDPFVVSLDLQVWKFLGSFITPVTAADEQIMG</sequence>
<proteinExistence type="predicted"/>
<accession>A0A1S8AAB8</accession>